<feature type="compositionally biased region" description="Polar residues" evidence="1">
    <location>
        <begin position="1441"/>
        <end position="1457"/>
    </location>
</feature>
<feature type="region of interest" description="Disordered" evidence="1">
    <location>
        <begin position="1292"/>
        <end position="1311"/>
    </location>
</feature>
<feature type="compositionally biased region" description="Polar residues" evidence="1">
    <location>
        <begin position="402"/>
        <end position="415"/>
    </location>
</feature>
<feature type="compositionally biased region" description="Low complexity" evidence="1">
    <location>
        <begin position="33"/>
        <end position="51"/>
    </location>
</feature>
<feature type="region of interest" description="Disordered" evidence="1">
    <location>
        <begin position="1172"/>
        <end position="1238"/>
    </location>
</feature>
<feature type="compositionally biased region" description="Polar residues" evidence="1">
    <location>
        <begin position="2024"/>
        <end position="2035"/>
    </location>
</feature>
<evidence type="ECO:0000256" key="1">
    <source>
        <dbReference type="SAM" id="MobiDB-lite"/>
    </source>
</evidence>
<feature type="compositionally biased region" description="Low complexity" evidence="1">
    <location>
        <begin position="122"/>
        <end position="148"/>
    </location>
</feature>
<feature type="compositionally biased region" description="Low complexity" evidence="1">
    <location>
        <begin position="1069"/>
        <end position="1084"/>
    </location>
</feature>
<feature type="compositionally biased region" description="Polar residues" evidence="1">
    <location>
        <begin position="777"/>
        <end position="788"/>
    </location>
</feature>
<feature type="compositionally biased region" description="Gly residues" evidence="1">
    <location>
        <begin position="723"/>
        <end position="735"/>
    </location>
</feature>
<dbReference type="VEuPathDB" id="TriTrypDB:LtaPh_2619200"/>
<feature type="region of interest" description="Disordered" evidence="1">
    <location>
        <begin position="690"/>
        <end position="1017"/>
    </location>
</feature>
<feature type="compositionally biased region" description="Polar residues" evidence="1">
    <location>
        <begin position="1581"/>
        <end position="1598"/>
    </location>
</feature>
<feature type="compositionally biased region" description="Low complexity" evidence="1">
    <location>
        <begin position="1503"/>
        <end position="1513"/>
    </location>
</feature>
<feature type="region of interest" description="Disordered" evidence="1">
    <location>
        <begin position="1360"/>
        <end position="1487"/>
    </location>
</feature>
<keyword evidence="3" id="KW-1185">Reference proteome</keyword>
<feature type="region of interest" description="Disordered" evidence="1">
    <location>
        <begin position="570"/>
        <end position="626"/>
    </location>
</feature>
<feature type="region of interest" description="Disordered" evidence="1">
    <location>
        <begin position="505"/>
        <end position="550"/>
    </location>
</feature>
<feature type="compositionally biased region" description="Polar residues" evidence="1">
    <location>
        <begin position="2044"/>
        <end position="2061"/>
    </location>
</feature>
<feature type="compositionally biased region" description="Polar residues" evidence="1">
    <location>
        <begin position="302"/>
        <end position="313"/>
    </location>
</feature>
<name>A0A640KKH1_LEITA</name>
<feature type="compositionally biased region" description="Polar residues" evidence="1">
    <location>
        <begin position="243"/>
        <end position="262"/>
    </location>
</feature>
<feature type="compositionally biased region" description="Low complexity" evidence="1">
    <location>
        <begin position="934"/>
        <end position="948"/>
    </location>
</feature>
<feature type="region of interest" description="Disordered" evidence="1">
    <location>
        <begin position="217"/>
        <end position="418"/>
    </location>
</feature>
<feature type="compositionally biased region" description="Polar residues" evidence="1">
    <location>
        <begin position="222"/>
        <end position="234"/>
    </location>
</feature>
<dbReference type="EMBL" id="BLBS01000035">
    <property type="protein sequence ID" value="GET89545.1"/>
    <property type="molecule type" value="Genomic_DNA"/>
</dbReference>
<feature type="region of interest" description="Disordered" evidence="1">
    <location>
        <begin position="2014"/>
        <end position="2073"/>
    </location>
</feature>
<feature type="compositionally biased region" description="Low complexity" evidence="1">
    <location>
        <begin position="737"/>
        <end position="754"/>
    </location>
</feature>
<feature type="compositionally biased region" description="Low complexity" evidence="1">
    <location>
        <begin position="2265"/>
        <end position="2294"/>
    </location>
</feature>
<gene>
    <name evidence="2" type="ORF">LtaPh_2619200</name>
</gene>
<feature type="compositionally biased region" description="Low complexity" evidence="1">
    <location>
        <begin position="1563"/>
        <end position="1574"/>
    </location>
</feature>
<feature type="compositionally biased region" description="Basic and acidic residues" evidence="1">
    <location>
        <begin position="790"/>
        <end position="811"/>
    </location>
</feature>
<organism evidence="2 3">
    <name type="scientific">Leishmania tarentolae</name>
    <name type="common">Sauroleishmania tarentolae</name>
    <dbReference type="NCBI Taxonomy" id="5689"/>
    <lineage>
        <taxon>Eukaryota</taxon>
        <taxon>Discoba</taxon>
        <taxon>Euglenozoa</taxon>
        <taxon>Kinetoplastea</taxon>
        <taxon>Metakinetoplastina</taxon>
        <taxon>Trypanosomatida</taxon>
        <taxon>Trypanosomatidae</taxon>
        <taxon>Leishmaniinae</taxon>
        <taxon>Leishmania</taxon>
        <taxon>lizard Leishmania</taxon>
    </lineage>
</organism>
<dbReference type="OrthoDB" id="267537at2759"/>
<feature type="compositionally biased region" description="Gly residues" evidence="1">
    <location>
        <begin position="520"/>
        <end position="530"/>
    </location>
</feature>
<feature type="compositionally biased region" description="Low complexity" evidence="1">
    <location>
        <begin position="604"/>
        <end position="616"/>
    </location>
</feature>
<feature type="region of interest" description="Disordered" evidence="1">
    <location>
        <begin position="470"/>
        <end position="492"/>
    </location>
</feature>
<evidence type="ECO:0000313" key="2">
    <source>
        <dbReference type="EMBL" id="GET89545.1"/>
    </source>
</evidence>
<dbReference type="Proteomes" id="UP000419144">
    <property type="component" value="Unassembled WGS sequence"/>
</dbReference>
<feature type="compositionally biased region" description="Low complexity" evidence="1">
    <location>
        <begin position="263"/>
        <end position="300"/>
    </location>
</feature>
<feature type="region of interest" description="Disordered" evidence="1">
    <location>
        <begin position="1044"/>
        <end position="1084"/>
    </location>
</feature>
<feature type="region of interest" description="Disordered" evidence="1">
    <location>
        <begin position="1"/>
        <end position="166"/>
    </location>
</feature>
<feature type="region of interest" description="Disordered" evidence="1">
    <location>
        <begin position="430"/>
        <end position="455"/>
    </location>
</feature>
<accession>A0A640KKH1</accession>
<feature type="region of interest" description="Disordered" evidence="1">
    <location>
        <begin position="1830"/>
        <end position="1866"/>
    </location>
</feature>
<feature type="compositionally biased region" description="Pro residues" evidence="1">
    <location>
        <begin position="64"/>
        <end position="73"/>
    </location>
</feature>
<feature type="compositionally biased region" description="Polar residues" evidence="1">
    <location>
        <begin position="1552"/>
        <end position="1562"/>
    </location>
</feature>
<feature type="compositionally biased region" description="Gly residues" evidence="1">
    <location>
        <begin position="540"/>
        <end position="550"/>
    </location>
</feature>
<feature type="compositionally biased region" description="Polar residues" evidence="1">
    <location>
        <begin position="862"/>
        <end position="873"/>
    </location>
</feature>
<reference evidence="2" key="1">
    <citation type="submission" date="2019-11" db="EMBL/GenBank/DDBJ databases">
        <title>Leishmania tarentolae CDS.</title>
        <authorList>
            <person name="Goto Y."/>
            <person name="Yamagishi J."/>
        </authorList>
    </citation>
    <scope>NUCLEOTIDE SEQUENCE [LARGE SCALE GENOMIC DNA]</scope>
    <source>
        <strain evidence="2">Parrot Tar II</strain>
    </source>
</reference>
<feature type="compositionally biased region" description="Polar residues" evidence="1">
    <location>
        <begin position="475"/>
        <end position="486"/>
    </location>
</feature>
<sequence>MEGSSNSIGSGSGSVTSVAKSGLRHGSSGKAKSFTSTTARSGTSAGAAEASLGDTAGPISAHRQPPPPPPPPSQLTTSGADAEIPHVVLGSQGVAGGSAGTSLVTPVASDGPAPVRSGMYPSSRRQGGAAASVGARSAPSRAGPSSTAMPAAYSGGEDANGESSASNTGYCCNRYHSSDQAGYFSSGTYGYYNNNQGEYPGGGVSSGSMSMPYASTPGPMAGSTSSGAGVSDGQSLPVYSFPYQPSLSATANPQQPLNQHSTQYQQLQRQQPPHQQQQPQQQQPQQQQQFPYAPQQQLLYNPQMSTMEQGSGAYQSYYQQTYQPQQQPQPRLQQFQTTASTSQSLGGESQYYGYYYGSTSGQRRGHARTASSGSGAHYYNSQQQQQRGYPPPSSGEGEVLYNQASNIQSSSQGGTAESYYQPYAQCPAYSYQGTPSSSQQPQQQPPPQHSPYICGEGQSSCVSASYGHAIHAGSRGSQPCSTTTSAYGGESDAIQGTSAARYAGRAYSEPDNAGNNISGSEGGGVGGRGYGSSTAPTAAGNGGSGMGSGSASGGYYGSSYASGYRAPTPCASRTRAVPYTDGSSDTASMPLGSASGKGGQTVASGSYPSPQQGSGPDVEDGSQSYPGYAASGYRDYYVAANQMGMSEISPGYPYPAGQASPQQQTIACKATYVCGEAQPAPSAAASPLITENHQRGSGGPLQPPPQQQQYQQGASFYTTDPRYGGGGDTSGGGCDAQGYIPHYPHPQQQQGYYRGHSESSHLQYRADARPGGASMPISRNSQYVSQHPETVPRRYDIAEEQGRNDTAERVARTQASDDMAPMPLTRSRGDSRSNSSGHGQGDGGVGSASPAPSRKRGKKGVSSGTDRVQSAATTEGVAEPAQNEQKHGRCGQRSAAGSATAAPAPAKGAVDQRQALSEKADAPMPKKALMTRDPLVSLELPPSSLNAPNPQPPPLPPHADEDGTIGTSDGVPRDEARSQKTTDRCMPPRGRADAAAYGSGGSSLSGAEDDAEEGTETEYAAETFTNSKCDVATSDMTAILVDRQGAGSTGSGSCSQMQHGSSSTERNAAHAGFASRGSGSASGAQSFLLPSPLTQCLGAPFHTYICGAMVEHAAQLQTNPCSSSTTSGRTGVDADGAVTPPTSLSTAAPHVRPTMYAPVQRLLSRETLRGACTSAEERDRGQARPSIENGDIDAEGACAHGEEDEEYSQGRADAAETAGEGSKDEDAESGLESAHNVDDMKPVTKLLTADALAAARDVSSLADPSLRTVTTLTDGSLRSVGGRPHHLHLHAHHHSHHMRRSMPASGTSSPSVPMPHHCHAYHGTSPFLQPASLAASCTTCLSAGGSATANKYVQFPESGLGATLPPRLPNGGESSTPHPHRAGGGSCEGSGAAATMQQQPSMVSYPHHYPNQSSLDGDGGRCAGVTEGAPGDTDDHLQHYYQGNKTGSCNNTKSSLRQQQKQQQSTAAEGAISGRRSGPGGASITSSPATVVCGSTFVNTPSPSSLLVSNSSTTRQGSATLSPTTQKHQYQRASNSGVASRLATNFDGVGQQGSTNGPANNLSSTGGSSHRVSSPAHNRYTIPTQPNGYHTGNNQMNLQAGGRYQMPATRPPYIYEHHVGQELLLEEFHAALRFNAASFGNIACLVDAFSPQVPVASDLEFPCNEDQCQLICTCGSRGLSSSPGGGSSQHCSAQGSRSSRGGTYLSLQSEDVRTTGGAGHNSTSVGGCGQEGPMPPTLRPAHADRTHYWDFAGPSYCEPVITLKSIWQSFDSPFGCVVNLAEPIYPAPMRPAEGELVYTPLLSGFRIRFHPASPAYKRLAALREVRRQRRREEAAASESVHAPAEDEHTVTGVEGAAHGSCSSHTGGSYAEEDGVLTWSATDRPNNRNIIVEQIVELAKCDESYAELLTATTADVDHQSWVALMWQPVFCGGHSSKHSCGSFLAYYLLRAPRHLFLPFADKSEGAAMNSSWNSPVFRGDRAALSFDLWSLQRQYHIARWASPPPMTHIMTALSVDGEDDEPDNRSSSCASTSRGRNSWEEGQTGCASNRTTESFAFSTNGDSRLRPRDGYAGSTGAAAVVGGESSSTMMAGPFTTPHTTSGATNAAACSTRAKTEAYVRIPIVGLIPNRCRSEVWFKPVYDASLMDVHRHGGGSGGVMGGGEGTGAGASSGVVMGPSNGLGGAGGGGNGTGSNVGDSSDHTGLYAFYAPLFLIVTALQLMCWDAYNEWERKSPTSAAAAGQPSAFSEVRRDAEESEVAIGGAAGAAGTPSSSCTPSPATVEEAMAAAQRQQQQQSDYECEATAAAGAGSGNPSRGAAAHCRNPWSSYVAKGVELMADAARQYRSVREVANLDATVEEGSSGCALVLTNGGGSAATANEGCIGSAEERRPGDGDKSVARPQRGGCAVVAGGTSSSLCDPSARVIAGLLDYYQWAQYDTSLTALAVAYCAT</sequence>
<feature type="compositionally biased region" description="Polar residues" evidence="1">
    <location>
        <begin position="1514"/>
        <end position="1538"/>
    </location>
</feature>
<comment type="caution">
    <text evidence="2">The sequence shown here is derived from an EMBL/GenBank/DDBJ whole genome shotgun (WGS) entry which is preliminary data.</text>
</comment>
<feature type="compositionally biased region" description="Polar residues" evidence="1">
    <location>
        <begin position="1051"/>
        <end position="1066"/>
    </location>
</feature>
<feature type="region of interest" description="Disordered" evidence="1">
    <location>
        <begin position="1503"/>
        <end position="1599"/>
    </location>
</feature>
<feature type="compositionally biased region" description="Polar residues" evidence="1">
    <location>
        <begin position="369"/>
        <end position="387"/>
    </location>
</feature>
<feature type="compositionally biased region" description="Low complexity" evidence="1">
    <location>
        <begin position="894"/>
        <end position="909"/>
    </location>
</feature>
<feature type="compositionally biased region" description="Basic and acidic residues" evidence="1">
    <location>
        <begin position="755"/>
        <end position="768"/>
    </location>
</feature>
<feature type="compositionally biased region" description="Low complexity" evidence="1">
    <location>
        <begin position="314"/>
        <end position="362"/>
    </location>
</feature>
<feature type="compositionally biased region" description="Low complexity" evidence="1">
    <location>
        <begin position="1"/>
        <end position="21"/>
    </location>
</feature>
<feature type="region of interest" description="Disordered" evidence="1">
    <location>
        <begin position="2234"/>
        <end position="2316"/>
    </location>
</feature>
<proteinExistence type="predicted"/>
<protein>
    <submittedName>
        <fullName evidence="2">Uncharacterized protein</fullName>
    </submittedName>
</protein>
<feature type="compositionally biased region" description="Acidic residues" evidence="1">
    <location>
        <begin position="1007"/>
        <end position="1016"/>
    </location>
</feature>
<evidence type="ECO:0000313" key="3">
    <source>
        <dbReference type="Proteomes" id="UP000419144"/>
    </source>
</evidence>
<feature type="compositionally biased region" description="Basic and acidic residues" evidence="1">
    <location>
        <begin position="971"/>
        <end position="983"/>
    </location>
</feature>
<feature type="region of interest" description="Disordered" evidence="1">
    <location>
        <begin position="1712"/>
        <end position="1734"/>
    </location>
</feature>